<keyword evidence="3" id="KW-1185">Reference proteome</keyword>
<evidence type="ECO:0000313" key="2">
    <source>
        <dbReference type="EMBL" id="KAF2647870.1"/>
    </source>
</evidence>
<keyword evidence="1" id="KW-0175">Coiled coil</keyword>
<organism evidence="2 3">
    <name type="scientific">Lophiostoma macrostomum CBS 122681</name>
    <dbReference type="NCBI Taxonomy" id="1314788"/>
    <lineage>
        <taxon>Eukaryota</taxon>
        <taxon>Fungi</taxon>
        <taxon>Dikarya</taxon>
        <taxon>Ascomycota</taxon>
        <taxon>Pezizomycotina</taxon>
        <taxon>Dothideomycetes</taxon>
        <taxon>Pleosporomycetidae</taxon>
        <taxon>Pleosporales</taxon>
        <taxon>Lophiostomataceae</taxon>
        <taxon>Lophiostoma</taxon>
    </lineage>
</organism>
<evidence type="ECO:0000313" key="3">
    <source>
        <dbReference type="Proteomes" id="UP000799324"/>
    </source>
</evidence>
<dbReference type="AlphaFoldDB" id="A0A6A6SJV5"/>
<reference evidence="2" key="1">
    <citation type="journal article" date="2020" name="Stud. Mycol.">
        <title>101 Dothideomycetes genomes: a test case for predicting lifestyles and emergence of pathogens.</title>
        <authorList>
            <person name="Haridas S."/>
            <person name="Albert R."/>
            <person name="Binder M."/>
            <person name="Bloem J."/>
            <person name="Labutti K."/>
            <person name="Salamov A."/>
            <person name="Andreopoulos B."/>
            <person name="Baker S."/>
            <person name="Barry K."/>
            <person name="Bills G."/>
            <person name="Bluhm B."/>
            <person name="Cannon C."/>
            <person name="Castanera R."/>
            <person name="Culley D."/>
            <person name="Daum C."/>
            <person name="Ezra D."/>
            <person name="Gonzalez J."/>
            <person name="Henrissat B."/>
            <person name="Kuo A."/>
            <person name="Liang C."/>
            <person name="Lipzen A."/>
            <person name="Lutzoni F."/>
            <person name="Magnuson J."/>
            <person name="Mondo S."/>
            <person name="Nolan M."/>
            <person name="Ohm R."/>
            <person name="Pangilinan J."/>
            <person name="Park H.-J."/>
            <person name="Ramirez L."/>
            <person name="Alfaro M."/>
            <person name="Sun H."/>
            <person name="Tritt A."/>
            <person name="Yoshinaga Y."/>
            <person name="Zwiers L.-H."/>
            <person name="Turgeon B."/>
            <person name="Goodwin S."/>
            <person name="Spatafora J."/>
            <person name="Crous P."/>
            <person name="Grigoriev I."/>
        </authorList>
    </citation>
    <scope>NUCLEOTIDE SEQUENCE</scope>
    <source>
        <strain evidence="2">CBS 122681</strain>
    </source>
</reference>
<name>A0A6A6SJV5_9PLEO</name>
<feature type="coiled-coil region" evidence="1">
    <location>
        <begin position="31"/>
        <end position="76"/>
    </location>
</feature>
<accession>A0A6A6SJV5</accession>
<evidence type="ECO:0000256" key="1">
    <source>
        <dbReference type="SAM" id="Coils"/>
    </source>
</evidence>
<dbReference type="Proteomes" id="UP000799324">
    <property type="component" value="Unassembled WGS sequence"/>
</dbReference>
<protein>
    <submittedName>
        <fullName evidence="2">Uncharacterized protein</fullName>
    </submittedName>
</protein>
<gene>
    <name evidence="2" type="ORF">K491DRAFT_723070</name>
</gene>
<proteinExistence type="predicted"/>
<sequence length="162" mass="18629">MSEQKFDANQAIDNLLSTLKSQIGFHHGTCINIIEANQKLLEDTMESLEMENRALIKRLCNDAEANKTELDRIETNYGNISKTLEEQKSHAVHQLNAKKAQSRSSLYLKVIELATSLAVKTPNIERYTGFYEEEKEIGKAEQKLVNDFEEEKRKQKKQKQVT</sequence>
<dbReference type="EMBL" id="MU004576">
    <property type="protein sequence ID" value="KAF2647870.1"/>
    <property type="molecule type" value="Genomic_DNA"/>
</dbReference>